<protein>
    <recommendedName>
        <fullName evidence="3">Aldose 1-epimerase</fullName>
    </recommendedName>
</protein>
<dbReference type="InterPro" id="IPR014718">
    <property type="entry name" value="GH-type_carb-bd"/>
</dbReference>
<dbReference type="KEGG" id="sphl:LPB140_02410"/>
<dbReference type="SUPFAM" id="SSF74650">
    <property type="entry name" value="Galactose mutarotase-like"/>
    <property type="match status" value="1"/>
</dbReference>
<keyword evidence="2" id="KW-1185">Reference proteome</keyword>
<name>A0A1L3J9R0_9SPHN</name>
<dbReference type="InterPro" id="IPR008183">
    <property type="entry name" value="Aldose_1/G6P_1-epimerase"/>
</dbReference>
<evidence type="ECO:0008006" key="3">
    <source>
        <dbReference type="Google" id="ProtNLM"/>
    </source>
</evidence>
<evidence type="ECO:0000313" key="1">
    <source>
        <dbReference type="EMBL" id="APG61866.1"/>
    </source>
</evidence>
<dbReference type="STRING" id="1913578.LPB140_02410"/>
<dbReference type="AlphaFoldDB" id="A0A1L3J9R0"/>
<accession>A0A1L3J9R0</accession>
<dbReference type="GO" id="GO:0016853">
    <property type="term" value="F:isomerase activity"/>
    <property type="evidence" value="ECO:0007669"/>
    <property type="project" value="InterPro"/>
</dbReference>
<evidence type="ECO:0000313" key="2">
    <source>
        <dbReference type="Proteomes" id="UP000242561"/>
    </source>
</evidence>
<dbReference type="EMBL" id="CP018154">
    <property type="protein sequence ID" value="APG61866.1"/>
    <property type="molecule type" value="Genomic_DNA"/>
</dbReference>
<dbReference type="Proteomes" id="UP000242561">
    <property type="component" value="Chromosome"/>
</dbReference>
<reference evidence="1 2" key="1">
    <citation type="submission" date="2016-11" db="EMBL/GenBank/DDBJ databases">
        <title>Sphingorhabdus sp. LPB0140, isolated from marine environment.</title>
        <authorList>
            <person name="Kim E."/>
            <person name="Yi H."/>
        </authorList>
    </citation>
    <scope>NUCLEOTIDE SEQUENCE [LARGE SCALE GENOMIC DNA]</scope>
    <source>
        <strain evidence="1 2">LPB0140</strain>
    </source>
</reference>
<dbReference type="GO" id="GO:0030246">
    <property type="term" value="F:carbohydrate binding"/>
    <property type="evidence" value="ECO:0007669"/>
    <property type="project" value="InterPro"/>
</dbReference>
<organism evidence="1 2">
    <name type="scientific">Sphingorhabdus lutea</name>
    <dbReference type="NCBI Taxonomy" id="1913578"/>
    <lineage>
        <taxon>Bacteria</taxon>
        <taxon>Pseudomonadati</taxon>
        <taxon>Pseudomonadota</taxon>
        <taxon>Alphaproteobacteria</taxon>
        <taxon>Sphingomonadales</taxon>
        <taxon>Sphingomonadaceae</taxon>
        <taxon>Sphingorhabdus</taxon>
    </lineage>
</organism>
<proteinExistence type="predicted"/>
<gene>
    <name evidence="1" type="ORF">LPB140_02410</name>
</gene>
<dbReference type="InterPro" id="IPR011013">
    <property type="entry name" value="Gal_mutarotase_sf_dom"/>
</dbReference>
<dbReference type="RefSeq" id="WP_072558513.1">
    <property type="nucleotide sequence ID" value="NZ_CP018154.1"/>
</dbReference>
<sequence>MELLLQYENTEIIILPERGGGISAFRWHEHDIFRPADKNSADPLTLSNFPLVPYCNRIDRRRVMVDGKYHYMKPSHATAELDHSLHGLGWTSPWVVKHHDEKSAILTHEHDGNIWPWAYHAAQKIDMVENGYRHRLEIVNHAEKPMPIGLGLHPYFPKNSAALTLNIDGMWQNGSNRLPSEYIKLDNSPYWFDGPEIDHVFTGRMGDIIIDWPQYRLVISPDHHLPFTHIYIPVGGDYFCVEPVSHIPNAVNMDLPASSSGLQMLLPGQKASVEVMFQIMGKS</sequence>
<dbReference type="Gene3D" id="2.70.98.10">
    <property type="match status" value="1"/>
</dbReference>
<dbReference type="GO" id="GO:0005975">
    <property type="term" value="P:carbohydrate metabolic process"/>
    <property type="evidence" value="ECO:0007669"/>
    <property type="project" value="InterPro"/>
</dbReference>
<dbReference type="Pfam" id="PF01263">
    <property type="entry name" value="Aldose_epim"/>
    <property type="match status" value="1"/>
</dbReference>